<evidence type="ECO:0000256" key="1">
    <source>
        <dbReference type="ARBA" id="ARBA00004141"/>
    </source>
</evidence>
<dbReference type="GO" id="GO:0016020">
    <property type="term" value="C:membrane"/>
    <property type="evidence" value="ECO:0007669"/>
    <property type="project" value="UniProtKB-SubCell"/>
</dbReference>
<dbReference type="STRING" id="1120920.SAMN03080599_02313"/>
<evidence type="ECO:0000313" key="8">
    <source>
        <dbReference type="Proteomes" id="UP000199208"/>
    </source>
</evidence>
<reference evidence="7 8" key="1">
    <citation type="submission" date="2016-10" db="EMBL/GenBank/DDBJ databases">
        <authorList>
            <person name="de Groot N.N."/>
        </authorList>
    </citation>
    <scope>NUCLEOTIDE SEQUENCE [LARGE SCALE GENOMIC DNA]</scope>
    <source>
        <strain evidence="7 8">DSM 2784</strain>
    </source>
</reference>
<evidence type="ECO:0000256" key="3">
    <source>
        <dbReference type="ARBA" id="ARBA00022989"/>
    </source>
</evidence>
<organism evidence="7 8">
    <name type="scientific">Acidaminobacter hydrogenoformans DSM 2784</name>
    <dbReference type="NCBI Taxonomy" id="1120920"/>
    <lineage>
        <taxon>Bacteria</taxon>
        <taxon>Bacillati</taxon>
        <taxon>Bacillota</taxon>
        <taxon>Clostridia</taxon>
        <taxon>Peptostreptococcales</taxon>
        <taxon>Acidaminobacteraceae</taxon>
        <taxon>Acidaminobacter</taxon>
    </lineage>
</organism>
<feature type="transmembrane region" description="Helical" evidence="5">
    <location>
        <begin position="222"/>
        <end position="242"/>
    </location>
</feature>
<feature type="transmembrane region" description="Helical" evidence="5">
    <location>
        <begin position="188"/>
        <end position="210"/>
    </location>
</feature>
<dbReference type="Proteomes" id="UP000199208">
    <property type="component" value="Unassembled WGS sequence"/>
</dbReference>
<dbReference type="AlphaFoldDB" id="A0A1G5S473"/>
<name>A0A1G5S473_9FIRM</name>
<protein>
    <submittedName>
        <fullName evidence="7">Yip1 domain-containing protein</fullName>
    </submittedName>
</protein>
<proteinExistence type="predicted"/>
<gene>
    <name evidence="7" type="ORF">SAMN03080599_02313</name>
</gene>
<keyword evidence="3 5" id="KW-1133">Transmembrane helix</keyword>
<evidence type="ECO:0000256" key="2">
    <source>
        <dbReference type="ARBA" id="ARBA00022692"/>
    </source>
</evidence>
<accession>A0A1G5S473</accession>
<dbReference type="InterPro" id="IPR006977">
    <property type="entry name" value="Yip1_dom"/>
</dbReference>
<evidence type="ECO:0000256" key="4">
    <source>
        <dbReference type="ARBA" id="ARBA00023136"/>
    </source>
</evidence>
<evidence type="ECO:0000259" key="6">
    <source>
        <dbReference type="Pfam" id="PF04893"/>
    </source>
</evidence>
<dbReference type="EMBL" id="FMWL01000013">
    <property type="protein sequence ID" value="SCZ80541.1"/>
    <property type="molecule type" value="Genomic_DNA"/>
</dbReference>
<feature type="transmembrane region" description="Helical" evidence="5">
    <location>
        <begin position="144"/>
        <end position="165"/>
    </location>
</feature>
<dbReference type="RefSeq" id="WP_092591659.1">
    <property type="nucleotide sequence ID" value="NZ_FMWL01000013.1"/>
</dbReference>
<feature type="transmembrane region" description="Helical" evidence="5">
    <location>
        <begin position="50"/>
        <end position="71"/>
    </location>
</feature>
<sequence>MDPHDKDQTPYGLEPVEQPENPMSFFQKAIYVFIHPVKAFEAIRLKPDVFFPYSVNVLVSALFALLTMNLMRDYTLDTLAATYQQMGVDIPANELQSFVKMTMISSVVAMIVFSVLAPFIKGAFAHLISMAFDAKTTFKRSLSVVAYAYLIMMLGTLIRIPIALLTENYLFTFSPALLLAGAAPTDPLYAFLSAFDLFTIWYLAVSVIGFKTVHRLKTWQAALVVLIPFVMSLFSSLIPALTGTA</sequence>
<evidence type="ECO:0000256" key="5">
    <source>
        <dbReference type="SAM" id="Phobius"/>
    </source>
</evidence>
<keyword evidence="8" id="KW-1185">Reference proteome</keyword>
<keyword evidence="4 5" id="KW-0472">Membrane</keyword>
<feature type="transmembrane region" description="Helical" evidence="5">
    <location>
        <begin position="107"/>
        <end position="132"/>
    </location>
</feature>
<feature type="domain" description="Yip1" evidence="6">
    <location>
        <begin position="31"/>
        <end position="234"/>
    </location>
</feature>
<comment type="subcellular location">
    <subcellularLocation>
        <location evidence="1">Membrane</location>
        <topology evidence="1">Multi-pass membrane protein</topology>
    </subcellularLocation>
</comment>
<dbReference type="OrthoDB" id="1953102at2"/>
<evidence type="ECO:0000313" key="7">
    <source>
        <dbReference type="EMBL" id="SCZ80541.1"/>
    </source>
</evidence>
<dbReference type="Pfam" id="PF04893">
    <property type="entry name" value="Yip1"/>
    <property type="match status" value="1"/>
</dbReference>
<keyword evidence="2 5" id="KW-0812">Transmembrane</keyword>